<keyword evidence="4" id="KW-0808">Transferase</keyword>
<dbReference type="Proteomes" id="UP000825367">
    <property type="component" value="Chromosome"/>
</dbReference>
<evidence type="ECO:0000256" key="6">
    <source>
        <dbReference type="SAM" id="Phobius"/>
    </source>
</evidence>
<evidence type="ECO:0000256" key="2">
    <source>
        <dbReference type="ARBA" id="ARBA00006739"/>
    </source>
</evidence>
<feature type="transmembrane region" description="Helical" evidence="6">
    <location>
        <begin position="250"/>
        <end position="268"/>
    </location>
</feature>
<comment type="similarity">
    <text evidence="2">Belongs to the glycosyltransferase 2 family.</text>
</comment>
<evidence type="ECO:0000259" key="7">
    <source>
        <dbReference type="Pfam" id="PF00535"/>
    </source>
</evidence>
<keyword evidence="3" id="KW-0328">Glycosyltransferase</keyword>
<name>A0ABX8VNH6_9MYCO</name>
<dbReference type="Gene3D" id="3.90.550.10">
    <property type="entry name" value="Spore Coat Polysaccharide Biosynthesis Protein SpsA, Chain A"/>
    <property type="match status" value="1"/>
</dbReference>
<keyword evidence="6" id="KW-0472">Membrane</keyword>
<protein>
    <submittedName>
        <fullName evidence="8">Glycosyltransferase</fullName>
    </submittedName>
</protein>
<dbReference type="InterPro" id="IPR001173">
    <property type="entry name" value="Glyco_trans_2-like"/>
</dbReference>
<evidence type="ECO:0000256" key="3">
    <source>
        <dbReference type="ARBA" id="ARBA00022676"/>
    </source>
</evidence>
<feature type="transmembrane region" description="Helical" evidence="6">
    <location>
        <begin position="274"/>
        <end position="291"/>
    </location>
</feature>
<comment type="pathway">
    <text evidence="1">Cell wall biogenesis; cell wall polysaccharide biosynthesis.</text>
</comment>
<evidence type="ECO:0000256" key="5">
    <source>
        <dbReference type="ARBA" id="ARBA00023316"/>
    </source>
</evidence>
<accession>A0ABX8VNH6</accession>
<gene>
    <name evidence="8" type="ORF">K0O64_02870</name>
</gene>
<evidence type="ECO:0000313" key="9">
    <source>
        <dbReference type="Proteomes" id="UP000825367"/>
    </source>
</evidence>
<evidence type="ECO:0000256" key="1">
    <source>
        <dbReference type="ARBA" id="ARBA00004776"/>
    </source>
</evidence>
<sequence>MAERYLIAIATYFRPTGLQRMLDSLEAVVSSASVDILVVDNDAKGSARSVAVNHPLDLVYVVEPEPGVAAARNRALDHFSDRYRALIFVDDDEWVSPSWLTILTTFAAETEADVVVGPVISVFLEPEPRWVQRGGFYMRRFPKNGAHLPTAPAGNTLLLRDMWVRAGFPRFDSAFSASGGEDDDFFRGVRKAGATILFCAEALVYEGVPKERVSLHWVRRRAINNGRADTRVRLKHGDSLSISLAKGIRSAVYGIVFLAVGLATGRGLQARPYFTLFFAYGKFAGLLSYWIERYSRIIHADNTH</sequence>
<dbReference type="EMBL" id="CP080333">
    <property type="protein sequence ID" value="QYL17536.1"/>
    <property type="molecule type" value="Genomic_DNA"/>
</dbReference>
<dbReference type="Pfam" id="PF00535">
    <property type="entry name" value="Glycos_transf_2"/>
    <property type="match status" value="1"/>
</dbReference>
<dbReference type="PANTHER" id="PTHR43179">
    <property type="entry name" value="RHAMNOSYLTRANSFERASE WBBL"/>
    <property type="match status" value="1"/>
</dbReference>
<dbReference type="RefSeq" id="WP_071947847.1">
    <property type="nucleotide sequence ID" value="NZ_BAAAVX010000023.1"/>
</dbReference>
<keyword evidence="6" id="KW-1133">Transmembrane helix</keyword>
<keyword evidence="5" id="KW-0961">Cell wall biogenesis/degradation</keyword>
<keyword evidence="9" id="KW-1185">Reference proteome</keyword>
<dbReference type="InterPro" id="IPR029044">
    <property type="entry name" value="Nucleotide-diphossugar_trans"/>
</dbReference>
<evidence type="ECO:0000313" key="8">
    <source>
        <dbReference type="EMBL" id="QYL17536.1"/>
    </source>
</evidence>
<dbReference type="CDD" id="cd00761">
    <property type="entry name" value="Glyco_tranf_GTA_type"/>
    <property type="match status" value="1"/>
</dbReference>
<dbReference type="PANTHER" id="PTHR43179:SF12">
    <property type="entry name" value="GALACTOFURANOSYLTRANSFERASE GLFT2"/>
    <property type="match status" value="1"/>
</dbReference>
<reference evidence="8 9" key="1">
    <citation type="submission" date="2021-07" db="EMBL/GenBank/DDBJ databases">
        <title>Whole genome sequencing of non-tuberculosis mycobacteria type-strains.</title>
        <authorList>
            <person name="Igarashi Y."/>
            <person name="Osugi A."/>
            <person name="Mitarai S."/>
        </authorList>
    </citation>
    <scope>NUCLEOTIDE SEQUENCE [LARGE SCALE GENOMIC DNA]</scope>
    <source>
        <strain evidence="8 9">JCM 16370</strain>
    </source>
</reference>
<proteinExistence type="inferred from homology"/>
<evidence type="ECO:0000256" key="4">
    <source>
        <dbReference type="ARBA" id="ARBA00022679"/>
    </source>
</evidence>
<dbReference type="SUPFAM" id="SSF53448">
    <property type="entry name" value="Nucleotide-diphospho-sugar transferases"/>
    <property type="match status" value="1"/>
</dbReference>
<feature type="domain" description="Glycosyltransferase 2-like" evidence="7">
    <location>
        <begin position="7"/>
        <end position="161"/>
    </location>
</feature>
<keyword evidence="6" id="KW-0812">Transmembrane</keyword>
<organism evidence="8 9">
    <name type="scientific">Mycolicibacterium pallens</name>
    <dbReference type="NCBI Taxonomy" id="370524"/>
    <lineage>
        <taxon>Bacteria</taxon>
        <taxon>Bacillati</taxon>
        <taxon>Actinomycetota</taxon>
        <taxon>Actinomycetes</taxon>
        <taxon>Mycobacteriales</taxon>
        <taxon>Mycobacteriaceae</taxon>
        <taxon>Mycolicibacterium</taxon>
    </lineage>
</organism>